<reference evidence="1 2" key="1">
    <citation type="journal article" date="2010" name="Nature">
        <title>Genome sequencing and analysis of the model grass Brachypodium distachyon.</title>
        <authorList>
            <consortium name="International Brachypodium Initiative"/>
        </authorList>
    </citation>
    <scope>NUCLEOTIDE SEQUENCE [LARGE SCALE GENOMIC DNA]</scope>
    <source>
        <strain evidence="1 2">Bd21</strain>
    </source>
</reference>
<feature type="non-terminal residue" evidence="1">
    <location>
        <position position="1"/>
    </location>
</feature>
<sequence length="78" mass="8929">NWPPTAVQPIWQTVCLLGEGVFRTTCIDQLIAALPHGNLDSRGDYFLTPKSVPQEEKTMSMCMIHYSIWQPHLWTTMP</sequence>
<organism evidence="1">
    <name type="scientific">Brachypodium distachyon</name>
    <name type="common">Purple false brome</name>
    <name type="synonym">Trachynia distachya</name>
    <dbReference type="NCBI Taxonomy" id="15368"/>
    <lineage>
        <taxon>Eukaryota</taxon>
        <taxon>Viridiplantae</taxon>
        <taxon>Streptophyta</taxon>
        <taxon>Embryophyta</taxon>
        <taxon>Tracheophyta</taxon>
        <taxon>Spermatophyta</taxon>
        <taxon>Magnoliopsida</taxon>
        <taxon>Liliopsida</taxon>
        <taxon>Poales</taxon>
        <taxon>Poaceae</taxon>
        <taxon>BOP clade</taxon>
        <taxon>Pooideae</taxon>
        <taxon>Stipodae</taxon>
        <taxon>Brachypodieae</taxon>
        <taxon>Brachypodium</taxon>
    </lineage>
</organism>
<protein>
    <submittedName>
        <fullName evidence="1 2">Uncharacterized protein</fullName>
    </submittedName>
</protein>
<dbReference type="Proteomes" id="UP000008810">
    <property type="component" value="Chromosome 4"/>
</dbReference>
<dbReference type="EnsemblPlants" id="PNT63443">
    <property type="protein sequence ID" value="PNT63443"/>
    <property type="gene ID" value="BRADI_4g16023v3"/>
</dbReference>
<dbReference type="Gramene" id="PNT63443">
    <property type="protein sequence ID" value="PNT63443"/>
    <property type="gene ID" value="BRADI_4g16023v3"/>
</dbReference>
<dbReference type="EMBL" id="CM000883">
    <property type="protein sequence ID" value="PNT63443.1"/>
    <property type="molecule type" value="Genomic_DNA"/>
</dbReference>
<dbReference type="STRING" id="15368.A0A2K2CN46"/>
<reference evidence="2" key="3">
    <citation type="submission" date="2018-08" db="UniProtKB">
        <authorList>
            <consortium name="EnsemblPlants"/>
        </authorList>
    </citation>
    <scope>IDENTIFICATION</scope>
    <source>
        <strain evidence="2">cv. Bd21</strain>
    </source>
</reference>
<keyword evidence="3" id="KW-1185">Reference proteome</keyword>
<reference evidence="1" key="2">
    <citation type="submission" date="2017-06" db="EMBL/GenBank/DDBJ databases">
        <title>WGS assembly of Brachypodium distachyon.</title>
        <authorList>
            <consortium name="The International Brachypodium Initiative"/>
            <person name="Lucas S."/>
            <person name="Harmon-Smith M."/>
            <person name="Lail K."/>
            <person name="Tice H."/>
            <person name="Grimwood J."/>
            <person name="Bruce D."/>
            <person name="Barry K."/>
            <person name="Shu S."/>
            <person name="Lindquist E."/>
            <person name="Wang M."/>
            <person name="Pitluck S."/>
            <person name="Vogel J.P."/>
            <person name="Garvin D.F."/>
            <person name="Mockler T.C."/>
            <person name="Schmutz J."/>
            <person name="Rokhsar D."/>
            <person name="Bevan M.W."/>
        </authorList>
    </citation>
    <scope>NUCLEOTIDE SEQUENCE</scope>
    <source>
        <strain evidence="1">Bd21</strain>
    </source>
</reference>
<dbReference type="InParanoid" id="A0A2K2CN46"/>
<evidence type="ECO:0000313" key="3">
    <source>
        <dbReference type="Proteomes" id="UP000008810"/>
    </source>
</evidence>
<dbReference type="AlphaFoldDB" id="A0A2K2CN46"/>
<proteinExistence type="predicted"/>
<gene>
    <name evidence="1" type="ORF">BRADI_4g16023v3</name>
</gene>
<dbReference type="OrthoDB" id="9987145at2759"/>
<name>A0A2K2CN46_BRADI</name>
<evidence type="ECO:0000313" key="2">
    <source>
        <dbReference type="EnsemblPlants" id="PNT63443"/>
    </source>
</evidence>
<evidence type="ECO:0000313" key="1">
    <source>
        <dbReference type="EMBL" id="PNT63443.1"/>
    </source>
</evidence>
<accession>A0A2K2CN46</accession>